<dbReference type="SUPFAM" id="SSF56935">
    <property type="entry name" value="Porins"/>
    <property type="match status" value="1"/>
</dbReference>
<accession>A0A6L6PW88</accession>
<keyword evidence="1" id="KW-0732">Signal</keyword>
<evidence type="ECO:0000256" key="1">
    <source>
        <dbReference type="SAM" id="SignalP"/>
    </source>
</evidence>
<keyword evidence="3" id="KW-1185">Reference proteome</keyword>
<dbReference type="RefSeq" id="WP_155438072.1">
    <property type="nucleotide sequence ID" value="NZ_WNLA01000002.1"/>
</dbReference>
<feature type="signal peptide" evidence="1">
    <location>
        <begin position="1"/>
        <end position="21"/>
    </location>
</feature>
<sequence length="454" mass="49413">MQTIKQLAIAVAMAFPAAAGAQTLQTLQGEIDALKAQLKQLQTPAQDAEPDMPRLEFFRVREKTDSLDERLEASGLKGLKISGFIDPTYIVNRRQHTGSAVFMKKFSDVNRDGSAPGESAVYAYDNGFFGTGMVRFEKEVEGGAKWVMELMPAKSYGDAAGFNVGSLVNQAYMTLPSGIGKDKFYLGQIGPWSGYEFQLPTQKKTITDNLFFDFTEPAAFITGIGYEHYVGTAWDFKATLGNLNNGRVTDRRAPGLHFRADYIPGEYWGIGMSGVIGKTGASMNVRHIDVDAFYSRADWTFQGQIEAGSTKGMSFDGRDSRWTGVGALVAYKFTPLLEGIVRAEHIRNGKNGGGTANLLPGGMCMAASGPTPCGDYRNGFGPGIDNATGLIADSNRGANRSALTLALNYGLSANAMFKLEVRRDFADQHVFYDTATRRYDKNNTLMGTAVVFSF</sequence>
<dbReference type="Pfam" id="PF07642">
    <property type="entry name" value="BBP2"/>
    <property type="match status" value="1"/>
</dbReference>
<reference evidence="2 3" key="1">
    <citation type="submission" date="2019-11" db="EMBL/GenBank/DDBJ databases">
        <title>Type strains purchased from KCTC, JCM and DSMZ.</title>
        <authorList>
            <person name="Lu H."/>
        </authorList>
    </citation>
    <scope>NUCLEOTIDE SEQUENCE [LARGE SCALE GENOMIC DNA]</scope>
    <source>
        <strain evidence="2 3">KCTC 42409</strain>
    </source>
</reference>
<proteinExistence type="predicted"/>
<comment type="caution">
    <text evidence="2">The sequence shown here is derived from an EMBL/GenBank/DDBJ whole genome shotgun (WGS) entry which is preliminary data.</text>
</comment>
<gene>
    <name evidence="2" type="ORF">GM668_06285</name>
</gene>
<dbReference type="AlphaFoldDB" id="A0A6L6PW88"/>
<evidence type="ECO:0000313" key="3">
    <source>
        <dbReference type="Proteomes" id="UP000484015"/>
    </source>
</evidence>
<name>A0A6L6PW88_9BURK</name>
<feature type="chain" id="PRO_5027031707" evidence="1">
    <location>
        <begin position="22"/>
        <end position="454"/>
    </location>
</feature>
<dbReference type="InterPro" id="IPR011486">
    <property type="entry name" value="BBP2"/>
</dbReference>
<dbReference type="EMBL" id="WNLA01000002">
    <property type="protein sequence ID" value="MTW01695.1"/>
    <property type="molecule type" value="Genomic_DNA"/>
</dbReference>
<dbReference type="OrthoDB" id="8595088at2"/>
<protein>
    <submittedName>
        <fullName evidence="2">DUF3138 family protein</fullName>
    </submittedName>
</protein>
<evidence type="ECO:0000313" key="2">
    <source>
        <dbReference type="EMBL" id="MTW01695.1"/>
    </source>
</evidence>
<organism evidence="2 3">
    <name type="scientific">Pseudoduganella ginsengisoli</name>
    <dbReference type="NCBI Taxonomy" id="1462440"/>
    <lineage>
        <taxon>Bacteria</taxon>
        <taxon>Pseudomonadati</taxon>
        <taxon>Pseudomonadota</taxon>
        <taxon>Betaproteobacteria</taxon>
        <taxon>Burkholderiales</taxon>
        <taxon>Oxalobacteraceae</taxon>
        <taxon>Telluria group</taxon>
        <taxon>Pseudoduganella</taxon>
    </lineage>
</organism>
<dbReference type="Proteomes" id="UP000484015">
    <property type="component" value="Unassembled WGS sequence"/>
</dbReference>